<evidence type="ECO:0000313" key="2">
    <source>
        <dbReference type="Proteomes" id="UP000616151"/>
    </source>
</evidence>
<protein>
    <submittedName>
        <fullName evidence="1">Sugar ABC transporter ATP-binding protein</fullName>
    </submittedName>
</protein>
<dbReference type="Proteomes" id="UP000616151">
    <property type="component" value="Unassembled WGS sequence"/>
</dbReference>
<reference evidence="1" key="1">
    <citation type="submission" date="2021-01" db="EMBL/GenBank/DDBJ databases">
        <authorList>
            <person name="Sun Q."/>
        </authorList>
    </citation>
    <scope>NUCLEOTIDE SEQUENCE</scope>
    <source>
        <strain evidence="1">YIM B02566</strain>
    </source>
</reference>
<dbReference type="EMBL" id="JAENHL010000006">
    <property type="protein sequence ID" value="MBK1866629.1"/>
    <property type="molecule type" value="Genomic_DNA"/>
</dbReference>
<keyword evidence="2" id="KW-1185">Reference proteome</keyword>
<evidence type="ECO:0000313" key="1">
    <source>
        <dbReference type="EMBL" id="MBK1866629.1"/>
    </source>
</evidence>
<proteinExistence type="predicted"/>
<keyword evidence="1" id="KW-0067">ATP-binding</keyword>
<accession>A0ACC5R1T8</accession>
<name>A0ACC5R1T8_9HYPH</name>
<keyword evidence="1" id="KW-0547">Nucleotide-binding</keyword>
<organism evidence="1 2">
    <name type="scientific">Taklimakanibacter albus</name>
    <dbReference type="NCBI Taxonomy" id="2800327"/>
    <lineage>
        <taxon>Bacteria</taxon>
        <taxon>Pseudomonadati</taxon>
        <taxon>Pseudomonadota</taxon>
        <taxon>Alphaproteobacteria</taxon>
        <taxon>Hyphomicrobiales</taxon>
        <taxon>Aestuariivirgaceae</taxon>
        <taxon>Taklimakanibacter</taxon>
    </lineage>
</organism>
<comment type="caution">
    <text evidence="1">The sequence shown here is derived from an EMBL/GenBank/DDBJ whole genome shotgun (WGS) entry which is preliminary data.</text>
</comment>
<gene>
    <name evidence="1" type="ORF">JHL16_09715</name>
</gene>
<sequence>MSEHAPLLEVRAIRKAFPGVVALADVSFDILPGEVHALVGENGAGKSTLLSIINGLQLPDSGEIRRDGQAVMLRNPSVARAHRIALVHQELVLCPNLTVAENILLGQEPKGRFGRTDRKAMYQEARRILGAIHVDLDPARPTGELSLNEQQIVEICRALVSDPKVLIFDEPTASLNDDQVQHLLAIIRNLKAKGLGIVYVSHRLAEVFALADRITVLRDGRAVATLPAAESSEAVVIRHMVGRDPAPNRIERGTSGTAEVALAVRSLGAGKLFDDVSFEIRKGEILGIAGLLGCQREAVMRALFGALPVDRGEIRVGDRPCRARSPRQAIVQGFGFLPADRKGEGLVLPMSVGDNIALTMLWRFSALGFLRRRKKDGLAWEMIRMLSTKVASLSQAARELSGGNQQKLVIAKWIARGGEVFLVEDPTRGVDVGAKPQIWRAIDELTRQGKAVLLITSELQELMDISDRIIVMSRGRVTGHFERPEFSVEGIARCAVM</sequence>